<organism evidence="3 4">
    <name type="scientific">Romboutsia maritimum</name>
    <dbReference type="NCBI Taxonomy" id="2020948"/>
    <lineage>
        <taxon>Bacteria</taxon>
        <taxon>Bacillati</taxon>
        <taxon>Bacillota</taxon>
        <taxon>Clostridia</taxon>
        <taxon>Peptostreptococcales</taxon>
        <taxon>Peptostreptococcaceae</taxon>
        <taxon>Romboutsia</taxon>
    </lineage>
</organism>
<sequence length="215" mass="25161">MKLILIKFDTKEDFKSKEVEKLRGYIGNLYKDEIKFHNHKNTYEFNYQMPKIQYKLINNKLCILGMDEGEQLIKQNLLDLKELNISGKIISGFKTSVEIYEDEFEVKDELFSYKFETPWLALNNENYKKYKNGDFSLDKQLQNNLLSNFKDCGIRVDKKIMVKGNFRPIKLVMKDTVLIGFNGEFISNVYIPSYMGVGKRKSIGYGTIVSNVRVV</sequence>
<dbReference type="RefSeq" id="WP_095404412.1">
    <property type="nucleotide sequence ID" value="NZ_NOJZ02000008.1"/>
</dbReference>
<dbReference type="OrthoDB" id="656505at2"/>
<dbReference type="AlphaFoldDB" id="A0A371ITH9"/>
<proteinExistence type="predicted"/>
<feature type="domain" description="Cas6b N-terminal" evidence="2">
    <location>
        <begin position="2"/>
        <end position="90"/>
    </location>
</feature>
<evidence type="ECO:0000313" key="4">
    <source>
        <dbReference type="Proteomes" id="UP000243494"/>
    </source>
</evidence>
<evidence type="ECO:0000259" key="2">
    <source>
        <dbReference type="Pfam" id="PF17955"/>
    </source>
</evidence>
<dbReference type="Pfam" id="PF17955">
    <property type="entry name" value="Cas6b_N"/>
    <property type="match status" value="1"/>
</dbReference>
<dbReference type="InterPro" id="IPR020209">
    <property type="entry name" value="Cas6b_C"/>
</dbReference>
<dbReference type="InterPro" id="IPR041528">
    <property type="entry name" value="Cas6b_N"/>
</dbReference>
<gene>
    <name evidence="3" type="ORF">CHF27_006650</name>
</gene>
<reference evidence="3 4" key="1">
    <citation type="journal article" date="2017" name="Genome Announc.">
        <title>Draft Genome Sequence of Romboutsia maritimum sp. nov. Strain CCRI-22766(T), Isolated from Coastal Estuarine Mud.</title>
        <authorList>
            <person name="Maheux A.F."/>
            <person name="Boudreau D.K."/>
            <person name="Berube E."/>
            <person name="Boissinot M."/>
            <person name="Raymond F."/>
            <person name="Brodeur S."/>
            <person name="Corbeil J."/>
            <person name="Brightwell G."/>
            <person name="Broda D."/>
            <person name="Omar R.F."/>
            <person name="Bergeron M.G."/>
        </authorList>
    </citation>
    <scope>NUCLEOTIDE SEQUENCE [LARGE SCALE GENOMIC DNA]</scope>
    <source>
        <strain evidence="3 4">CCRI-22766</strain>
    </source>
</reference>
<dbReference type="EMBL" id="NOJZ02000008">
    <property type="protein sequence ID" value="RDY23796.1"/>
    <property type="molecule type" value="Genomic_DNA"/>
</dbReference>
<protein>
    <recommendedName>
        <fullName evidence="5">DNA repair protein</fullName>
    </recommendedName>
</protein>
<accession>A0A371ITH9</accession>
<dbReference type="Proteomes" id="UP000243494">
    <property type="component" value="Unassembled WGS sequence"/>
</dbReference>
<feature type="domain" description="Cas6b C-terminal" evidence="1">
    <location>
        <begin position="106"/>
        <end position="209"/>
    </location>
</feature>
<name>A0A371ITH9_9FIRM</name>
<comment type="caution">
    <text evidence="3">The sequence shown here is derived from an EMBL/GenBank/DDBJ whole genome shotgun (WGS) entry which is preliminary data.</text>
</comment>
<evidence type="ECO:0008006" key="5">
    <source>
        <dbReference type="Google" id="ProtNLM"/>
    </source>
</evidence>
<evidence type="ECO:0000313" key="3">
    <source>
        <dbReference type="EMBL" id="RDY23796.1"/>
    </source>
</evidence>
<evidence type="ECO:0000259" key="1">
    <source>
        <dbReference type="Pfam" id="PF17262"/>
    </source>
</evidence>
<keyword evidence="4" id="KW-1185">Reference proteome</keyword>
<dbReference type="Pfam" id="PF17262">
    <property type="entry name" value="Cas6b_C"/>
    <property type="match status" value="1"/>
</dbReference>